<feature type="compositionally biased region" description="Low complexity" evidence="1">
    <location>
        <begin position="447"/>
        <end position="468"/>
    </location>
</feature>
<feature type="compositionally biased region" description="Polar residues" evidence="1">
    <location>
        <begin position="436"/>
        <end position="446"/>
    </location>
</feature>
<proteinExistence type="predicted"/>
<sequence>MLSKKAIAAFAAVATFVSGIAFAMPALANSATTVQTNSGGESAKHPSVAKLENRVKNSGLLKSEIAELLDYVSKNASKVTGHGDGNASVVKHVDDTIVKYRARHLDVIGLHDLADKMRKANDFKSANQIFFGSNGQDETKDKRDKAQSAYVNGKAALVKKAKDEGLTLVANKIKESNYSSLASLENLLNESEKYAKEDLIKQAKAKKFNFTATLMSKAATLNGARALLNEAQKTITDSAIKGIVDLGTSEEDFLEYLKKVGKTATPSQIELFRKESQKRRATQEKSYNDAVELAQLAKVVVGTVPNNEKVAIAKFFAVVESFGNKTFDKLTTAEANKAATAVVELNRALSENLKNAIKNYKVEKEKLAKQAEDQGFHFIANLIRNSKKSRLVALENLLAEAKKSKNSAREKNPGASGDVLPDKSEDKPAEKAPSAPSVSDSNATQDSSTKTESSEKTAQAKAVVPAAPKSVNDLKPELKGMLTVGSNNVAVAGSANKVFVKVSNKAFLDRLHSEGSVKAYAFMYSTPKLLRSVYGSDFVTVKLGADGVPYFDAQFPAGYSGKHTVVLVDEQGNQLAWTDITVANSTSSQGDGKGVLPVTGAAGVLVAFAALMFVAAGFALRKVRS</sequence>
<feature type="chain" id="PRO_5017701834" description="LPXTG-motif protein cell wall anchor domain protein" evidence="3">
    <location>
        <begin position="24"/>
        <end position="625"/>
    </location>
</feature>
<name>A0A3E1IW94_GARVA</name>
<dbReference type="Proteomes" id="UP000258533">
    <property type="component" value="Unassembled WGS sequence"/>
</dbReference>
<keyword evidence="3" id="KW-0732">Signal</keyword>
<keyword evidence="2" id="KW-0472">Membrane</keyword>
<evidence type="ECO:0000313" key="5">
    <source>
        <dbReference type="Proteomes" id="UP000258533"/>
    </source>
</evidence>
<feature type="transmembrane region" description="Helical" evidence="2">
    <location>
        <begin position="595"/>
        <end position="620"/>
    </location>
</feature>
<dbReference type="EMBL" id="LRTT01000001">
    <property type="protein sequence ID" value="RFD77093.1"/>
    <property type="molecule type" value="Genomic_DNA"/>
</dbReference>
<dbReference type="AlphaFoldDB" id="A0A3E1IW94"/>
<dbReference type="RefSeq" id="WP_116689299.1">
    <property type="nucleotide sequence ID" value="NZ_LRTT01000001.1"/>
</dbReference>
<feature type="compositionally biased region" description="Basic and acidic residues" evidence="1">
    <location>
        <begin position="403"/>
        <end position="412"/>
    </location>
</feature>
<evidence type="ECO:0000256" key="3">
    <source>
        <dbReference type="SAM" id="SignalP"/>
    </source>
</evidence>
<feature type="compositionally biased region" description="Basic and acidic residues" evidence="1">
    <location>
        <begin position="420"/>
        <end position="430"/>
    </location>
</feature>
<evidence type="ECO:0000256" key="1">
    <source>
        <dbReference type="SAM" id="MobiDB-lite"/>
    </source>
</evidence>
<comment type="caution">
    <text evidence="4">The sequence shown here is derived from an EMBL/GenBank/DDBJ whole genome shotgun (WGS) entry which is preliminary data.</text>
</comment>
<gene>
    <name evidence="4" type="ORF">AXE73_00210</name>
</gene>
<protein>
    <recommendedName>
        <fullName evidence="6">LPXTG-motif protein cell wall anchor domain protein</fullName>
    </recommendedName>
</protein>
<keyword evidence="2" id="KW-0812">Transmembrane</keyword>
<evidence type="ECO:0008006" key="6">
    <source>
        <dbReference type="Google" id="ProtNLM"/>
    </source>
</evidence>
<keyword evidence="2" id="KW-1133">Transmembrane helix</keyword>
<reference evidence="4 5" key="1">
    <citation type="submission" date="2016-02" db="EMBL/GenBank/DDBJ databases">
        <title>Gardnerella vaginalis Subgroups Defined by cpn60 Sequencing and Sialidase Activity in Isolates from Canada, Belgium and Kenya.</title>
        <authorList>
            <person name="Schellenberg J."/>
            <person name="Paramel Jayaprakash T."/>
            <person name="Withana Gamage N."/>
            <person name="Patterson M.H."/>
            <person name="Vaneechoutte M."/>
            <person name="Hill J.E."/>
        </authorList>
    </citation>
    <scope>NUCLEOTIDE SEQUENCE [LARGE SCALE GENOMIC DNA]</scope>
    <source>
        <strain evidence="4 5">N144</strain>
    </source>
</reference>
<feature type="region of interest" description="Disordered" evidence="1">
    <location>
        <begin position="403"/>
        <end position="468"/>
    </location>
</feature>
<feature type="signal peptide" evidence="3">
    <location>
        <begin position="1"/>
        <end position="23"/>
    </location>
</feature>
<evidence type="ECO:0000313" key="4">
    <source>
        <dbReference type="EMBL" id="RFD77093.1"/>
    </source>
</evidence>
<organism evidence="4 5">
    <name type="scientific">Gardnerella vaginalis</name>
    <dbReference type="NCBI Taxonomy" id="2702"/>
    <lineage>
        <taxon>Bacteria</taxon>
        <taxon>Bacillati</taxon>
        <taxon>Actinomycetota</taxon>
        <taxon>Actinomycetes</taxon>
        <taxon>Bifidobacteriales</taxon>
        <taxon>Bifidobacteriaceae</taxon>
        <taxon>Gardnerella</taxon>
    </lineage>
</organism>
<evidence type="ECO:0000256" key="2">
    <source>
        <dbReference type="SAM" id="Phobius"/>
    </source>
</evidence>
<accession>A0A3E1IW94</accession>